<reference evidence="4 5" key="1">
    <citation type="submission" date="2014-12" db="EMBL/GenBank/DDBJ databases">
        <title>16Stimator: statistical estimation of ribosomal gene copy numbers from draft genome assemblies.</title>
        <authorList>
            <person name="Perisin M.A."/>
            <person name="Vetter M."/>
            <person name="Gilbert J.A."/>
            <person name="Bergelson J."/>
        </authorList>
    </citation>
    <scope>NUCLEOTIDE SEQUENCE [LARGE SCALE GENOMIC DNA]</scope>
    <source>
        <strain evidence="4 5">MEDvA23</strain>
    </source>
</reference>
<comment type="caution">
    <text evidence="4">The sequence shown here is derived from an EMBL/GenBank/DDBJ whole genome shotgun (WGS) entry which is preliminary data.</text>
</comment>
<feature type="domain" description="N-acetyltransferase" evidence="3">
    <location>
        <begin position="3"/>
        <end position="150"/>
    </location>
</feature>
<protein>
    <submittedName>
        <fullName evidence="4">GCN5 family acetyltransferase</fullName>
    </submittedName>
</protein>
<dbReference type="SUPFAM" id="SSF55729">
    <property type="entry name" value="Acyl-CoA N-acyltransferases (Nat)"/>
    <property type="match status" value="1"/>
</dbReference>
<dbReference type="Gene3D" id="3.40.630.30">
    <property type="match status" value="1"/>
</dbReference>
<dbReference type="PANTHER" id="PTHR43877">
    <property type="entry name" value="AMINOALKYLPHOSPHONATE N-ACETYLTRANSFERASE-RELATED-RELATED"/>
    <property type="match status" value="1"/>
</dbReference>
<evidence type="ECO:0000313" key="4">
    <source>
        <dbReference type="EMBL" id="KIQ31304.1"/>
    </source>
</evidence>
<dbReference type="EMBL" id="JXQQ01000033">
    <property type="protein sequence ID" value="KIQ31304.1"/>
    <property type="molecule type" value="Genomic_DNA"/>
</dbReference>
<dbReference type="GO" id="GO:0016747">
    <property type="term" value="F:acyltransferase activity, transferring groups other than amino-acyl groups"/>
    <property type="evidence" value="ECO:0007669"/>
    <property type="project" value="InterPro"/>
</dbReference>
<dbReference type="AlphaFoldDB" id="A0A0D0MK88"/>
<name>A0A0D0MK88_VARPD</name>
<evidence type="ECO:0000259" key="3">
    <source>
        <dbReference type="PROSITE" id="PS51186"/>
    </source>
</evidence>
<sequence>MQIAIEKPDQPDVIELIDDLDAYQKPLYPPESHYGIDIAALSAPNVLFAVARDEAGMAIGCGAIVMEPGYGELKRMYVRPERRGQGVADKVLAFLEREAMTKGCALFRLETGVSQPEALSFYARSGYARRERFGRYPEDPLSVFMQKDAG</sequence>
<dbReference type="InterPro" id="IPR000182">
    <property type="entry name" value="GNAT_dom"/>
</dbReference>
<gene>
    <name evidence="4" type="ORF">RT97_15435</name>
</gene>
<keyword evidence="1 4" id="KW-0808">Transferase</keyword>
<keyword evidence="2" id="KW-0012">Acyltransferase</keyword>
<evidence type="ECO:0000313" key="5">
    <source>
        <dbReference type="Proteomes" id="UP000032067"/>
    </source>
</evidence>
<dbReference type="PROSITE" id="PS51186">
    <property type="entry name" value="GNAT"/>
    <property type="match status" value="1"/>
</dbReference>
<dbReference type="InterPro" id="IPR050832">
    <property type="entry name" value="Bact_Acetyltransf"/>
</dbReference>
<proteinExistence type="predicted"/>
<dbReference type="OrthoDB" id="9803233at2"/>
<dbReference type="InterPro" id="IPR016181">
    <property type="entry name" value="Acyl_CoA_acyltransferase"/>
</dbReference>
<dbReference type="CDD" id="cd04301">
    <property type="entry name" value="NAT_SF"/>
    <property type="match status" value="1"/>
</dbReference>
<dbReference type="Pfam" id="PF00583">
    <property type="entry name" value="Acetyltransf_1"/>
    <property type="match status" value="1"/>
</dbReference>
<dbReference type="Proteomes" id="UP000032067">
    <property type="component" value="Unassembled WGS sequence"/>
</dbReference>
<accession>A0A0D0MK88</accession>
<evidence type="ECO:0000256" key="2">
    <source>
        <dbReference type="ARBA" id="ARBA00023315"/>
    </source>
</evidence>
<dbReference type="PANTHER" id="PTHR43877:SF2">
    <property type="entry name" value="AMINOALKYLPHOSPHONATE N-ACETYLTRANSFERASE-RELATED"/>
    <property type="match status" value="1"/>
</dbReference>
<evidence type="ECO:0000256" key="1">
    <source>
        <dbReference type="ARBA" id="ARBA00022679"/>
    </source>
</evidence>
<dbReference type="RefSeq" id="WP_042579676.1">
    <property type="nucleotide sequence ID" value="NZ_JXQQ01000033.1"/>
</dbReference>
<organism evidence="4 5">
    <name type="scientific">Variovorax paradoxus</name>
    <dbReference type="NCBI Taxonomy" id="34073"/>
    <lineage>
        <taxon>Bacteria</taxon>
        <taxon>Pseudomonadati</taxon>
        <taxon>Pseudomonadota</taxon>
        <taxon>Betaproteobacteria</taxon>
        <taxon>Burkholderiales</taxon>
        <taxon>Comamonadaceae</taxon>
        <taxon>Variovorax</taxon>
    </lineage>
</organism>